<dbReference type="GO" id="GO:0005886">
    <property type="term" value="C:plasma membrane"/>
    <property type="evidence" value="ECO:0007669"/>
    <property type="project" value="UniProtKB-SubCell"/>
</dbReference>
<evidence type="ECO:0000259" key="13">
    <source>
        <dbReference type="Pfam" id="PF01435"/>
    </source>
</evidence>
<dbReference type="GO" id="GO:0004222">
    <property type="term" value="F:metalloendopeptidase activity"/>
    <property type="evidence" value="ECO:0007669"/>
    <property type="project" value="UniProtKB-UniRule"/>
</dbReference>
<name>A0A2M7QBL5_9BACT</name>
<evidence type="ECO:0000256" key="10">
    <source>
        <dbReference type="ARBA" id="ARBA00023049"/>
    </source>
</evidence>
<feature type="active site" evidence="12">
    <location>
        <position position="144"/>
    </location>
</feature>
<dbReference type="InterPro" id="IPR022919">
    <property type="entry name" value="Pept_M48_protease_HtpX"/>
</dbReference>
<dbReference type="EC" id="3.4.24.-" evidence="12"/>
<protein>
    <recommendedName>
        <fullName evidence="12">Protease HtpX homolog</fullName>
        <ecNumber evidence="12">3.4.24.-</ecNumber>
    </recommendedName>
</protein>
<feature type="binding site" evidence="12">
    <location>
        <position position="220"/>
    </location>
    <ligand>
        <name>Zn(2+)</name>
        <dbReference type="ChEBI" id="CHEBI:29105"/>
        <note>catalytic</note>
    </ligand>
</feature>
<reference evidence="15" key="1">
    <citation type="submission" date="2017-09" db="EMBL/GenBank/DDBJ databases">
        <title>Depth-based differentiation of microbial function through sediment-hosted aquifers and enrichment of novel symbionts in the deep terrestrial subsurface.</title>
        <authorList>
            <person name="Probst A.J."/>
            <person name="Ladd B."/>
            <person name="Jarett J.K."/>
            <person name="Geller-Mcgrath D.E."/>
            <person name="Sieber C.M.K."/>
            <person name="Emerson J.B."/>
            <person name="Anantharaman K."/>
            <person name="Thomas B.C."/>
            <person name="Malmstrom R."/>
            <person name="Stieglmeier M."/>
            <person name="Klingl A."/>
            <person name="Woyke T."/>
            <person name="Ryan C.M."/>
            <person name="Banfield J.F."/>
        </authorList>
    </citation>
    <scope>NUCLEOTIDE SEQUENCE [LARGE SCALE GENOMIC DNA]</scope>
</reference>
<keyword evidence="9 12" id="KW-1133">Transmembrane helix</keyword>
<keyword evidence="8 12" id="KW-0862">Zinc</keyword>
<evidence type="ECO:0000256" key="8">
    <source>
        <dbReference type="ARBA" id="ARBA00022833"/>
    </source>
</evidence>
<feature type="domain" description="Peptidase M48" evidence="13">
    <location>
        <begin position="77"/>
        <end position="291"/>
    </location>
</feature>
<dbReference type="Pfam" id="PF01435">
    <property type="entry name" value="Peptidase_M48"/>
    <property type="match status" value="1"/>
</dbReference>
<keyword evidence="4 12" id="KW-0645">Protease</keyword>
<dbReference type="PANTHER" id="PTHR43221">
    <property type="entry name" value="PROTEASE HTPX"/>
    <property type="match status" value="1"/>
</dbReference>
<proteinExistence type="inferred from homology"/>
<evidence type="ECO:0000256" key="5">
    <source>
        <dbReference type="ARBA" id="ARBA00022692"/>
    </source>
</evidence>
<feature type="binding site" evidence="12">
    <location>
        <position position="147"/>
    </location>
    <ligand>
        <name>Zn(2+)</name>
        <dbReference type="ChEBI" id="CHEBI:29105"/>
        <note>catalytic</note>
    </ligand>
</feature>
<comment type="caution">
    <text evidence="14">The sequence shown here is derived from an EMBL/GenBank/DDBJ whole genome shotgun (WGS) entry which is preliminary data.</text>
</comment>
<dbReference type="GO" id="GO:0008270">
    <property type="term" value="F:zinc ion binding"/>
    <property type="evidence" value="ECO:0007669"/>
    <property type="project" value="UniProtKB-UniRule"/>
</dbReference>
<feature type="transmembrane region" description="Helical" evidence="12">
    <location>
        <begin position="38"/>
        <end position="59"/>
    </location>
</feature>
<organism evidence="14 15">
    <name type="scientific">Candidatus Uhrbacteria bacterium CG_4_10_14_0_8_um_filter_58_22</name>
    <dbReference type="NCBI Taxonomy" id="1975029"/>
    <lineage>
        <taxon>Bacteria</taxon>
        <taxon>Candidatus Uhriibacteriota</taxon>
    </lineage>
</organism>
<keyword evidence="11 12" id="KW-0472">Membrane</keyword>
<dbReference type="CDD" id="cd07340">
    <property type="entry name" value="M48B_Htpx_like"/>
    <property type="match status" value="1"/>
</dbReference>
<evidence type="ECO:0000256" key="2">
    <source>
        <dbReference type="ARBA" id="ARBA00009779"/>
    </source>
</evidence>
<keyword evidence="5 12" id="KW-0812">Transmembrane</keyword>
<comment type="similarity">
    <text evidence="2 12">Belongs to the peptidase M48B family.</text>
</comment>
<evidence type="ECO:0000256" key="4">
    <source>
        <dbReference type="ARBA" id="ARBA00022670"/>
    </source>
</evidence>
<evidence type="ECO:0000256" key="11">
    <source>
        <dbReference type="ARBA" id="ARBA00023136"/>
    </source>
</evidence>
<keyword evidence="6 12" id="KW-0479">Metal-binding</keyword>
<comment type="cofactor">
    <cofactor evidence="12">
        <name>Zn(2+)</name>
        <dbReference type="ChEBI" id="CHEBI:29105"/>
    </cofactor>
    <text evidence="12">Binds 1 zinc ion per subunit.</text>
</comment>
<dbReference type="AlphaFoldDB" id="A0A2M7QBL5"/>
<feature type="transmembrane region" description="Helical" evidence="12">
    <location>
        <begin position="15"/>
        <end position="32"/>
    </location>
</feature>
<evidence type="ECO:0000256" key="3">
    <source>
        <dbReference type="ARBA" id="ARBA00022475"/>
    </source>
</evidence>
<evidence type="ECO:0000313" key="14">
    <source>
        <dbReference type="EMBL" id="PIY63155.1"/>
    </source>
</evidence>
<dbReference type="InterPro" id="IPR050083">
    <property type="entry name" value="HtpX_protease"/>
</dbReference>
<dbReference type="Proteomes" id="UP000230973">
    <property type="component" value="Unassembled WGS sequence"/>
</dbReference>
<dbReference type="EMBL" id="PFLC01000015">
    <property type="protein sequence ID" value="PIY63155.1"/>
    <property type="molecule type" value="Genomic_DNA"/>
</dbReference>
<evidence type="ECO:0000313" key="15">
    <source>
        <dbReference type="Proteomes" id="UP000230973"/>
    </source>
</evidence>
<dbReference type="PANTHER" id="PTHR43221:SF1">
    <property type="entry name" value="PROTEASE HTPX"/>
    <property type="match status" value="1"/>
</dbReference>
<feature type="binding site" evidence="12">
    <location>
        <position position="143"/>
    </location>
    <ligand>
        <name>Zn(2+)</name>
        <dbReference type="ChEBI" id="CHEBI:29105"/>
        <note>catalytic</note>
    </ligand>
</feature>
<keyword evidence="7 12" id="KW-0378">Hydrolase</keyword>
<sequence>MTTYDFIASNRRKSALLIAVFGVLVMVIGWLADQLLEGGGLYLILAAGYSIVTAVVGFYSGDRLALSMSGAHEVSEKDNPYLVRMVQNLCITTGTPMPRVHVIDDPAINAFATGRDPKHSSIAVTTGAIRLLENEELEGVLAHELSHVRNYDIRVMTLVMVLAGTIVIVADLAMRSFVWGGRRRRNGDGNGAAVIIGLILMLIAPLVAQLIKLAVSRRREYLADASAALITRFPNGLARALQKIQVQSQPMQSASGATAHLFIANPFSGRMSASLFSTHPPIESRIAALHRMSGPTGA</sequence>
<evidence type="ECO:0000256" key="12">
    <source>
        <dbReference type="HAMAP-Rule" id="MF_00188"/>
    </source>
</evidence>
<comment type="subcellular location">
    <subcellularLocation>
        <location evidence="1 12">Cell membrane</location>
        <topology evidence="1 12">Multi-pass membrane protein</topology>
    </subcellularLocation>
</comment>
<evidence type="ECO:0000256" key="9">
    <source>
        <dbReference type="ARBA" id="ARBA00022989"/>
    </source>
</evidence>
<dbReference type="Gene3D" id="3.30.2010.10">
    <property type="entry name" value="Metalloproteases ('zincins'), catalytic domain"/>
    <property type="match status" value="1"/>
</dbReference>
<dbReference type="HAMAP" id="MF_00188">
    <property type="entry name" value="Pept_M48_protease_HtpX"/>
    <property type="match status" value="1"/>
</dbReference>
<gene>
    <name evidence="12" type="primary">htpX</name>
    <name evidence="14" type="ORF">COY93_01345</name>
</gene>
<feature type="transmembrane region" description="Helical" evidence="12">
    <location>
        <begin position="155"/>
        <end position="179"/>
    </location>
</feature>
<keyword evidence="10 12" id="KW-0482">Metalloprotease</keyword>
<feature type="transmembrane region" description="Helical" evidence="12">
    <location>
        <begin position="191"/>
        <end position="211"/>
    </location>
</feature>
<dbReference type="InterPro" id="IPR001915">
    <property type="entry name" value="Peptidase_M48"/>
</dbReference>
<dbReference type="GO" id="GO:0006508">
    <property type="term" value="P:proteolysis"/>
    <property type="evidence" value="ECO:0007669"/>
    <property type="project" value="UniProtKB-KW"/>
</dbReference>
<evidence type="ECO:0000256" key="6">
    <source>
        <dbReference type="ARBA" id="ARBA00022723"/>
    </source>
</evidence>
<evidence type="ECO:0000256" key="1">
    <source>
        <dbReference type="ARBA" id="ARBA00004651"/>
    </source>
</evidence>
<accession>A0A2M7QBL5</accession>
<evidence type="ECO:0000256" key="7">
    <source>
        <dbReference type="ARBA" id="ARBA00022801"/>
    </source>
</evidence>
<keyword evidence="3 12" id="KW-1003">Cell membrane</keyword>